<dbReference type="Pfam" id="PF14486">
    <property type="entry name" value="DUF4432"/>
    <property type="match status" value="1"/>
</dbReference>
<dbReference type="eggNOG" id="COG2017">
    <property type="taxonomic scope" value="Bacteria"/>
</dbReference>
<dbReference type="RefSeq" id="WP_037908883.1">
    <property type="nucleotide sequence ID" value="NZ_JEMU01000010.1"/>
</dbReference>
<sequence>MTPTDIFRHTALGQGLAHIRQVTIADGPGAGGRLIEVRTPVGLCADIALDRGGDLLRLSYKGAEIGWHSNTRAPCPWPDSEAEHGLGFLRGFDGFMVTCGLDHHGVPTETSAEALLYPLRDNNVHPLHGRIAAQKAEVIEKQVDWDAGVITIKLRVQQASVFGENLELLRTYRFSLTTAEITIADRVTNRGFRPVRHGILYHFNAGYPFLNAESRLIGDDWALRNQLDTGGAVPSDDHVEVVQAVAAPQDGHIGLTNGGAHALSIQFDPEALPVTALWQAFQSGTFALGLEPQTDLTDETQSRLVAGEQRDYYLTVSVSGP</sequence>
<dbReference type="InterPro" id="IPR014718">
    <property type="entry name" value="GH-type_carb-bd"/>
</dbReference>
<dbReference type="CDD" id="cd09023">
    <property type="entry name" value="Aldose_epim_Ec_c4013"/>
    <property type="match status" value="1"/>
</dbReference>
<keyword evidence="2" id="KW-1185">Reference proteome</keyword>
<evidence type="ECO:0000313" key="2">
    <source>
        <dbReference type="Proteomes" id="UP000027337"/>
    </source>
</evidence>
<evidence type="ECO:0000313" key="1">
    <source>
        <dbReference type="EMBL" id="KAJ02591.1"/>
    </source>
</evidence>
<name>A0A061SLK5_9RHOB</name>
<organism evidence="1 2">
    <name type="scientific">Sulfitobacter mediterraneus</name>
    <dbReference type="NCBI Taxonomy" id="83219"/>
    <lineage>
        <taxon>Bacteria</taxon>
        <taxon>Pseudomonadati</taxon>
        <taxon>Pseudomonadota</taxon>
        <taxon>Alphaproteobacteria</taxon>
        <taxon>Rhodobacterales</taxon>
        <taxon>Roseobacteraceae</taxon>
        <taxon>Sulfitobacter</taxon>
    </lineage>
</organism>
<dbReference type="Proteomes" id="UP000027337">
    <property type="component" value="Unassembled WGS sequence"/>
</dbReference>
<dbReference type="STRING" id="83219.PM02_12460"/>
<dbReference type="Gene3D" id="2.70.98.10">
    <property type="match status" value="1"/>
</dbReference>
<evidence type="ECO:0008006" key="3">
    <source>
        <dbReference type="Google" id="ProtNLM"/>
    </source>
</evidence>
<gene>
    <name evidence="1" type="ORF">PM02_12460</name>
</gene>
<dbReference type="GO" id="GO:0030246">
    <property type="term" value="F:carbohydrate binding"/>
    <property type="evidence" value="ECO:0007669"/>
    <property type="project" value="InterPro"/>
</dbReference>
<dbReference type="EMBL" id="JEMU01000010">
    <property type="protein sequence ID" value="KAJ02591.1"/>
    <property type="molecule type" value="Genomic_DNA"/>
</dbReference>
<comment type="caution">
    <text evidence="1">The sequence shown here is derived from an EMBL/GenBank/DDBJ whole genome shotgun (WGS) entry which is preliminary data.</text>
</comment>
<dbReference type="InterPro" id="IPR027839">
    <property type="entry name" value="DUF4432"/>
</dbReference>
<dbReference type="AlphaFoldDB" id="A0A061SLK5"/>
<accession>A0A061SLK5</accession>
<protein>
    <recommendedName>
        <fullName evidence="3">Galactose mutarotase-like enzyme</fullName>
    </recommendedName>
</protein>
<reference evidence="1 2" key="1">
    <citation type="journal article" date="2014" name="Genome Announc.">
        <title>Draft Genome Sequences of Two Isolates of the Roseobacter Group, Sulfitobacter sp. Strains 3SOLIMAR09 and 1FIGIMAR09, from Harbors of Mallorca Island (Mediterranean Sea).</title>
        <authorList>
            <person name="Mas-Llado M."/>
            <person name="Pina-Villalonga J.M."/>
            <person name="Brunet-Galmes I."/>
            <person name="Nogales B."/>
            <person name="Bosch R."/>
        </authorList>
    </citation>
    <scope>NUCLEOTIDE SEQUENCE [LARGE SCALE GENOMIC DNA]</scope>
    <source>
        <strain evidence="1 2">1FIGIMAR09</strain>
    </source>
</reference>
<proteinExistence type="predicted"/>